<proteinExistence type="predicted"/>
<evidence type="ECO:0000256" key="1">
    <source>
        <dbReference type="SAM" id="SignalP"/>
    </source>
</evidence>
<name>A0A916JI13_9BACT</name>
<evidence type="ECO:0000313" key="3">
    <source>
        <dbReference type="Proteomes" id="UP000680038"/>
    </source>
</evidence>
<reference evidence="2" key="1">
    <citation type="submission" date="2021-04" db="EMBL/GenBank/DDBJ databases">
        <authorList>
            <person name="Rodrigo-Torres L."/>
            <person name="Arahal R. D."/>
            <person name="Lucena T."/>
        </authorList>
    </citation>
    <scope>NUCLEOTIDE SEQUENCE</scope>
    <source>
        <strain evidence="2">CECT 9275</strain>
    </source>
</reference>
<sequence>MKFTFHVASLAVLLLASGCSHDEPLTNASTGKPDEPEAEWIIRNISNSKLPDNQINALAISKNDVKWVGTANGLVKIDGENWTIYDNSNSPLPSGMVRAVAVEDNGTVWAGTDKGLVKFDGTVWKVYDHTNSVLTNDGISCITRDSIRKITWIGTEAELVKVDDTSHWEKIEIGDNLIVSMVTDKDGKLWLGTFNQFAFIGSIKKYDNGSWTHQRLDHKGYPSAFPYALAIDKNNALLAVLSGTSVKSVVRISGENWEEIPRPEKAHGLKTILTEGDKIWVGGLTLSVFGDKNAECLAIPESGSLITAMARDSKGRKWLGTIDAGLAVYNQKVK</sequence>
<dbReference type="AlphaFoldDB" id="A0A916JI13"/>
<comment type="caution">
    <text evidence="2">The sequence shown here is derived from an EMBL/GenBank/DDBJ whole genome shotgun (WGS) entry which is preliminary data.</text>
</comment>
<organism evidence="2 3">
    <name type="scientific">Dyadobacter helix</name>
    <dbReference type="NCBI Taxonomy" id="2822344"/>
    <lineage>
        <taxon>Bacteria</taxon>
        <taxon>Pseudomonadati</taxon>
        <taxon>Bacteroidota</taxon>
        <taxon>Cytophagia</taxon>
        <taxon>Cytophagales</taxon>
        <taxon>Spirosomataceae</taxon>
        <taxon>Dyadobacter</taxon>
    </lineage>
</organism>
<accession>A0A916JI13</accession>
<dbReference type="SUPFAM" id="SSF63829">
    <property type="entry name" value="Calcium-dependent phosphotriesterase"/>
    <property type="match status" value="1"/>
</dbReference>
<dbReference type="PROSITE" id="PS51257">
    <property type="entry name" value="PROKAR_LIPOPROTEIN"/>
    <property type="match status" value="1"/>
</dbReference>
<dbReference type="RefSeq" id="WP_215242276.1">
    <property type="nucleotide sequence ID" value="NZ_CAJRAF010000004.1"/>
</dbReference>
<feature type="chain" id="PRO_5036972794" description="Two component regulator propeller" evidence="1">
    <location>
        <begin position="23"/>
        <end position="334"/>
    </location>
</feature>
<dbReference type="Proteomes" id="UP000680038">
    <property type="component" value="Unassembled WGS sequence"/>
</dbReference>
<keyword evidence="1" id="KW-0732">Signal</keyword>
<evidence type="ECO:0008006" key="4">
    <source>
        <dbReference type="Google" id="ProtNLM"/>
    </source>
</evidence>
<dbReference type="Pfam" id="PF07494">
    <property type="entry name" value="Reg_prop"/>
    <property type="match status" value="1"/>
</dbReference>
<gene>
    <name evidence="2" type="ORF">DYBT9275_05966</name>
</gene>
<protein>
    <recommendedName>
        <fullName evidence="4">Two component regulator propeller</fullName>
    </recommendedName>
</protein>
<dbReference type="Gene3D" id="2.130.10.10">
    <property type="entry name" value="YVTN repeat-like/Quinoprotein amine dehydrogenase"/>
    <property type="match status" value="2"/>
</dbReference>
<dbReference type="EMBL" id="CAJRAF010000004">
    <property type="protein sequence ID" value="CAG5018259.1"/>
    <property type="molecule type" value="Genomic_DNA"/>
</dbReference>
<dbReference type="InterPro" id="IPR011110">
    <property type="entry name" value="Reg_prop"/>
</dbReference>
<dbReference type="InterPro" id="IPR015943">
    <property type="entry name" value="WD40/YVTN_repeat-like_dom_sf"/>
</dbReference>
<keyword evidence="3" id="KW-1185">Reference proteome</keyword>
<evidence type="ECO:0000313" key="2">
    <source>
        <dbReference type="EMBL" id="CAG5018259.1"/>
    </source>
</evidence>
<feature type="signal peptide" evidence="1">
    <location>
        <begin position="1"/>
        <end position="22"/>
    </location>
</feature>